<dbReference type="InterPro" id="IPR027417">
    <property type="entry name" value="P-loop_NTPase"/>
</dbReference>
<protein>
    <recommendedName>
        <fullName evidence="14">Helicase C-terminal domain-containing protein</fullName>
    </recommendedName>
</protein>
<feature type="region of interest" description="Disordered" evidence="9">
    <location>
        <begin position="1"/>
        <end position="69"/>
    </location>
</feature>
<feature type="compositionally biased region" description="Low complexity" evidence="9">
    <location>
        <begin position="318"/>
        <end position="336"/>
    </location>
</feature>
<dbReference type="SUPFAM" id="SSF52540">
    <property type="entry name" value="P-loop containing nucleoside triphosphate hydrolases"/>
    <property type="match status" value="2"/>
</dbReference>
<proteinExistence type="predicted"/>
<dbReference type="Gene3D" id="3.40.50.300">
    <property type="entry name" value="P-loop containing nucleotide triphosphate hydrolases"/>
    <property type="match status" value="1"/>
</dbReference>
<feature type="compositionally biased region" description="Acidic residues" evidence="9">
    <location>
        <begin position="374"/>
        <end position="384"/>
    </location>
</feature>
<dbReference type="Pfam" id="PF00176">
    <property type="entry name" value="SNF2-rel_dom"/>
    <property type="match status" value="1"/>
</dbReference>
<dbReference type="SMART" id="SM00487">
    <property type="entry name" value="DEXDc"/>
    <property type="match status" value="1"/>
</dbReference>
<dbReference type="AlphaFoldDB" id="A0A0G4FXD2"/>
<evidence type="ECO:0000256" key="9">
    <source>
        <dbReference type="SAM" id="MobiDB-lite"/>
    </source>
</evidence>
<feature type="region of interest" description="Disordered" evidence="9">
    <location>
        <begin position="304"/>
        <end position="405"/>
    </location>
</feature>
<dbReference type="Proteomes" id="UP000041254">
    <property type="component" value="Unassembled WGS sequence"/>
</dbReference>
<keyword evidence="2" id="KW-0479">Metal-binding</keyword>
<evidence type="ECO:0000256" key="1">
    <source>
        <dbReference type="ARBA" id="ARBA00004123"/>
    </source>
</evidence>
<keyword evidence="4" id="KW-0863">Zinc-finger</keyword>
<dbReference type="InterPro" id="IPR000330">
    <property type="entry name" value="SNF2_N"/>
</dbReference>
<dbReference type="PROSITE" id="PS51192">
    <property type="entry name" value="HELICASE_ATP_BIND_1"/>
    <property type="match status" value="1"/>
</dbReference>
<dbReference type="GO" id="GO:0008094">
    <property type="term" value="F:ATP-dependent activity, acting on DNA"/>
    <property type="evidence" value="ECO:0007669"/>
    <property type="project" value="TreeGrafter"/>
</dbReference>
<feature type="domain" description="Helicase ATP-binding" evidence="10">
    <location>
        <begin position="510"/>
        <end position="757"/>
    </location>
</feature>
<evidence type="ECO:0000256" key="8">
    <source>
        <dbReference type="ARBA" id="ARBA00023242"/>
    </source>
</evidence>
<dbReference type="CDD" id="cd18793">
    <property type="entry name" value="SF2_C_SNF"/>
    <property type="match status" value="1"/>
</dbReference>
<dbReference type="InParanoid" id="A0A0G4FXD2"/>
<evidence type="ECO:0000259" key="11">
    <source>
        <dbReference type="PROSITE" id="PS51194"/>
    </source>
</evidence>
<evidence type="ECO:0000313" key="12">
    <source>
        <dbReference type="EMBL" id="CEM20062.1"/>
    </source>
</evidence>
<dbReference type="Pfam" id="PF00271">
    <property type="entry name" value="Helicase_C"/>
    <property type="match status" value="1"/>
</dbReference>
<dbReference type="OrthoDB" id="448448at2759"/>
<dbReference type="EMBL" id="CDMY01000520">
    <property type="protein sequence ID" value="CEM20062.1"/>
    <property type="molecule type" value="Genomic_DNA"/>
</dbReference>
<feature type="compositionally biased region" description="Acidic residues" evidence="9">
    <location>
        <begin position="391"/>
        <end position="402"/>
    </location>
</feature>
<dbReference type="PANTHER" id="PTHR45626">
    <property type="entry name" value="TRANSCRIPTION TERMINATION FACTOR 2-RELATED"/>
    <property type="match status" value="1"/>
</dbReference>
<accession>A0A0G4FXD2</accession>
<reference evidence="12 13" key="1">
    <citation type="submission" date="2014-11" db="EMBL/GenBank/DDBJ databases">
        <authorList>
            <person name="Zhu J."/>
            <person name="Qi W."/>
            <person name="Song R."/>
        </authorList>
    </citation>
    <scope>NUCLEOTIDE SEQUENCE [LARGE SCALE GENOMIC DNA]</scope>
</reference>
<dbReference type="Gene3D" id="3.40.50.10810">
    <property type="entry name" value="Tandem AAA-ATPase domain"/>
    <property type="match status" value="2"/>
</dbReference>
<dbReference type="PANTHER" id="PTHR45626:SF22">
    <property type="entry name" value="DNA REPAIR PROTEIN RAD5"/>
    <property type="match status" value="1"/>
</dbReference>
<dbReference type="GO" id="GO:0016818">
    <property type="term" value="F:hydrolase activity, acting on acid anhydrides, in phosphorus-containing anhydrides"/>
    <property type="evidence" value="ECO:0007669"/>
    <property type="project" value="InterPro"/>
</dbReference>
<feature type="compositionally biased region" description="Basic and acidic residues" evidence="9">
    <location>
        <begin position="337"/>
        <end position="347"/>
    </location>
</feature>
<keyword evidence="3" id="KW-0547">Nucleotide-binding</keyword>
<keyword evidence="5" id="KW-0378">Hydrolase</keyword>
<dbReference type="InterPro" id="IPR038718">
    <property type="entry name" value="SNF2-like_sf"/>
</dbReference>
<feature type="compositionally biased region" description="Basic and acidic residues" evidence="9">
    <location>
        <begin position="147"/>
        <end position="165"/>
    </location>
</feature>
<dbReference type="GO" id="GO:0008270">
    <property type="term" value="F:zinc ion binding"/>
    <property type="evidence" value="ECO:0007669"/>
    <property type="project" value="UniProtKB-KW"/>
</dbReference>
<evidence type="ECO:0000256" key="2">
    <source>
        <dbReference type="ARBA" id="ARBA00022723"/>
    </source>
</evidence>
<feature type="region of interest" description="Disordered" evidence="9">
    <location>
        <begin position="105"/>
        <end position="126"/>
    </location>
</feature>
<evidence type="ECO:0008006" key="14">
    <source>
        <dbReference type="Google" id="ProtNLM"/>
    </source>
</evidence>
<dbReference type="PhylomeDB" id="A0A0G4FXD2"/>
<dbReference type="Pfam" id="PF08797">
    <property type="entry name" value="HIRAN"/>
    <property type="match status" value="1"/>
</dbReference>
<evidence type="ECO:0000256" key="4">
    <source>
        <dbReference type="ARBA" id="ARBA00022771"/>
    </source>
</evidence>
<dbReference type="GO" id="GO:0005524">
    <property type="term" value="F:ATP binding"/>
    <property type="evidence" value="ECO:0007669"/>
    <property type="project" value="UniProtKB-KW"/>
</dbReference>
<feature type="compositionally biased region" description="Low complexity" evidence="9">
    <location>
        <begin position="26"/>
        <end position="37"/>
    </location>
</feature>
<evidence type="ECO:0000256" key="3">
    <source>
        <dbReference type="ARBA" id="ARBA00022741"/>
    </source>
</evidence>
<evidence type="ECO:0000259" key="10">
    <source>
        <dbReference type="PROSITE" id="PS51192"/>
    </source>
</evidence>
<feature type="region of interest" description="Disordered" evidence="9">
    <location>
        <begin position="640"/>
        <end position="660"/>
    </location>
</feature>
<dbReference type="CDD" id="cd18008">
    <property type="entry name" value="DEXDc_SHPRH-like"/>
    <property type="match status" value="1"/>
</dbReference>
<keyword evidence="7" id="KW-0067">ATP-binding</keyword>
<keyword evidence="6" id="KW-0862">Zinc</keyword>
<dbReference type="InterPro" id="IPR050628">
    <property type="entry name" value="SNF2_RAD54_helicase_TF"/>
</dbReference>
<evidence type="ECO:0000256" key="5">
    <source>
        <dbReference type="ARBA" id="ARBA00022801"/>
    </source>
</evidence>
<dbReference type="VEuPathDB" id="CryptoDB:Vbra_6047"/>
<organism evidence="12 13">
    <name type="scientific">Vitrella brassicaformis (strain CCMP3155)</name>
    <dbReference type="NCBI Taxonomy" id="1169540"/>
    <lineage>
        <taxon>Eukaryota</taxon>
        <taxon>Sar</taxon>
        <taxon>Alveolata</taxon>
        <taxon>Colpodellida</taxon>
        <taxon>Vitrellaceae</taxon>
        <taxon>Vitrella</taxon>
    </lineage>
</organism>
<dbReference type="InterPro" id="IPR001650">
    <property type="entry name" value="Helicase_C-like"/>
</dbReference>
<comment type="subcellular location">
    <subcellularLocation>
        <location evidence="1">Nucleus</location>
    </subcellularLocation>
</comment>
<keyword evidence="13" id="KW-1185">Reference proteome</keyword>
<keyword evidence="8" id="KW-0539">Nucleus</keyword>
<feature type="domain" description="Helicase C-terminal" evidence="11">
    <location>
        <begin position="899"/>
        <end position="1066"/>
    </location>
</feature>
<dbReference type="InterPro" id="IPR014905">
    <property type="entry name" value="HIRAN"/>
</dbReference>
<dbReference type="SMART" id="SM00490">
    <property type="entry name" value="HELICc"/>
    <property type="match status" value="1"/>
</dbReference>
<evidence type="ECO:0000256" key="6">
    <source>
        <dbReference type="ARBA" id="ARBA00022833"/>
    </source>
</evidence>
<dbReference type="GO" id="GO:0003676">
    <property type="term" value="F:nucleic acid binding"/>
    <property type="evidence" value="ECO:0007669"/>
    <property type="project" value="InterPro"/>
</dbReference>
<name>A0A0G4FXD2_VITBC</name>
<dbReference type="InterPro" id="IPR014001">
    <property type="entry name" value="Helicase_ATP-bd"/>
</dbReference>
<dbReference type="STRING" id="1169540.A0A0G4FXD2"/>
<dbReference type="GO" id="GO:0005634">
    <property type="term" value="C:nucleus"/>
    <property type="evidence" value="ECO:0007669"/>
    <property type="project" value="UniProtKB-SubCell"/>
</dbReference>
<dbReference type="InterPro" id="IPR049730">
    <property type="entry name" value="SNF2/RAD54-like_C"/>
</dbReference>
<gene>
    <name evidence="12" type="ORF">Vbra_6047</name>
</gene>
<sequence>MNANGECITIDDSSDDDRPNDRGAGKRSAPAAAAAAAAGGGGGGQAKRARKASPDPRDADPEAQEPWSAFLGQLPVDGFATGSFPVTLREGTLINLAINLRESAPKKKQTTKAPAAKAKAKGKAKSVPASSAAAAAAAAAAAGGGNGREENNNDNKEKEDGGVADREKEFVEACKKAIVRIEAEGRALGRVPNDVATRVAPLLSKNLLKVEARVASYTSGLQLGSNIPIKINFFIESAAFFQSAELGDGVDTPRSGGGGGGGGGDALDSVLSIYMRDCWVWLFQQVGLNCLRASVCFAATEGLGMEESGPASPKDTEPNTTTNNTTTAKNNNNNNNNKDKDKSKKDNGGGPQAMEIDMIDVDKEGQGAEGGENAGEDGGESGEDDGAKEPNDEDEDSLEETEEARQKNDAIFCEHEGAGADGKGTHSPLPRMEPPTPLFRSTLRPYQQEGLWWMARREGFKDDTDNDSQTEADMDALYEEYEFPRPSGRSSTLKSFYFNRASGELQLRFPNASQECIGGILSDEMGLGKTVQLLALVACGLDRAANAEVDEDMDGGGDGGREKGVGGTLIVVPTSILTQWRSEVEKHLCVSTASQYLPSKRAQVVYEYYGNDRTRSTAISKHLIVLTTYGTVLSEFNESRHYVDDDAPPKEQPKKPTKQERALINQPSILSFFNPKGADGPVEALASAPVSSPLFAIKWSRIILDEAQMIKEKTTKTCKACCSLKTTPNGARWCLSGTPIQNSLEDVYALMKFLRVRPWASHAWWRRLITVPLQRGQAESAIQALRLLTKSILLRRNKSSKDSDGNPLCVLPPLHEETLMLEMLPEEREVYEAMQTRAQQEFRDLMRNNALNVSSVLGLLTKLRQCTCHPSLARVAGEEGAAPEDGPLRDFISVKVATLLERLAHTTKEGKRSVVFSSFTSFLDILEGFLKKRRIPSQKLDGRTTVEQRRKCVSWFQEEQQEGSDVQGRTLLVSMRAGGTGLNMTAGEVVFLCDLWWNPATENQAISRVHRIGQTQEVNVFRLVAKETVEENILTLHAQKRNAARRVLDSSGLSGSKFKLTIEDIRMLVFSKFGGTNGPEAAGNT</sequence>
<evidence type="ECO:0000256" key="7">
    <source>
        <dbReference type="ARBA" id="ARBA00022840"/>
    </source>
</evidence>
<evidence type="ECO:0000313" key="13">
    <source>
        <dbReference type="Proteomes" id="UP000041254"/>
    </source>
</evidence>
<dbReference type="PROSITE" id="PS51194">
    <property type="entry name" value="HELICASE_CTER"/>
    <property type="match status" value="1"/>
</dbReference>
<feature type="region of interest" description="Disordered" evidence="9">
    <location>
        <begin position="143"/>
        <end position="165"/>
    </location>
</feature>
<dbReference type="GO" id="GO:0006281">
    <property type="term" value="P:DNA repair"/>
    <property type="evidence" value="ECO:0007669"/>
    <property type="project" value="TreeGrafter"/>
</dbReference>